<reference evidence="1 2" key="1">
    <citation type="submission" date="2019-07" db="EMBL/GenBank/DDBJ databases">
        <title>Genomic Encyclopedia of Type Strains, Phase IV (KMG-IV): sequencing the most valuable type-strain genomes for metagenomic binning, comparative biology and taxonomic classification.</title>
        <authorList>
            <person name="Goeker M."/>
        </authorList>
    </citation>
    <scope>NUCLEOTIDE SEQUENCE [LARGE SCALE GENOMIC DNA]</scope>
    <source>
        <strain evidence="1 2">DSM 44831</strain>
    </source>
</reference>
<proteinExistence type="predicted"/>
<comment type="caution">
    <text evidence="1">The sequence shown here is derived from an EMBL/GenBank/DDBJ whole genome shotgun (WGS) entry which is preliminary data.</text>
</comment>
<sequence>MPGEVFGKSWNFASGAPIDEMSRKAARSRNGSGRPYSVGFDDIPGLARVLHAYWNQDNLSTYFLDEFSRVSLRYTFYRVTESVLFLGDIVMYEYSSPGYVDSARADMMTSYLYTRDGSMTEIVSPRDGAYDKVTEYFDVDSSAHFEPVPEFGNWTSIRRYER</sequence>
<organism evidence="1 2">
    <name type="scientific">Nocardia caishijiensis</name>
    <dbReference type="NCBI Taxonomy" id="184756"/>
    <lineage>
        <taxon>Bacteria</taxon>
        <taxon>Bacillati</taxon>
        <taxon>Actinomycetota</taxon>
        <taxon>Actinomycetes</taxon>
        <taxon>Mycobacteriales</taxon>
        <taxon>Nocardiaceae</taxon>
        <taxon>Nocardia</taxon>
    </lineage>
</organism>
<name>A0ABQ6YGY3_9NOCA</name>
<gene>
    <name evidence="1" type="ORF">FNL39_110203</name>
</gene>
<dbReference type="RefSeq" id="WP_159372899.1">
    <property type="nucleotide sequence ID" value="NZ_VMSD01000010.1"/>
</dbReference>
<evidence type="ECO:0000313" key="1">
    <source>
        <dbReference type="EMBL" id="KAF0844971.1"/>
    </source>
</evidence>
<keyword evidence="2" id="KW-1185">Reference proteome</keyword>
<protein>
    <submittedName>
        <fullName evidence="1">Uncharacterized protein</fullName>
    </submittedName>
</protein>
<dbReference type="EMBL" id="VMSD01000010">
    <property type="protein sequence ID" value="KAF0844971.1"/>
    <property type="molecule type" value="Genomic_DNA"/>
</dbReference>
<evidence type="ECO:0000313" key="2">
    <source>
        <dbReference type="Proteomes" id="UP000798951"/>
    </source>
</evidence>
<dbReference type="Proteomes" id="UP000798951">
    <property type="component" value="Unassembled WGS sequence"/>
</dbReference>
<accession>A0ABQ6YGY3</accession>